<dbReference type="GO" id="GO:0005549">
    <property type="term" value="F:odorant binding"/>
    <property type="evidence" value="ECO:0007669"/>
    <property type="project" value="InterPro"/>
</dbReference>
<evidence type="ECO:0000256" key="1">
    <source>
        <dbReference type="SAM" id="SignalP"/>
    </source>
</evidence>
<name>A0A8K1YTM8_COTFL</name>
<dbReference type="InterPro" id="IPR036728">
    <property type="entry name" value="PBP_GOBP_sf"/>
</dbReference>
<proteinExistence type="evidence at transcript level"/>
<reference evidence="2" key="1">
    <citation type="submission" date="2021-06" db="EMBL/GenBank/DDBJ databases">
        <title>Identification and biotechnological exploitation of host regulation proteins from Cotesia flavipes Cameron, 1891 (Hymenoptera: Braconidae).</title>
        <authorList>
            <person name="Walker A."/>
            <person name="Robinson S."/>
            <person name="King G.F."/>
            <person name="Rossi G.D."/>
        </authorList>
    </citation>
    <scope>NUCLEOTIDE SEQUENCE</scope>
</reference>
<dbReference type="AlphaFoldDB" id="A0A8K1YTM8"/>
<dbReference type="EMBL" id="MZ442222">
    <property type="protein sequence ID" value="UEP64252.1"/>
    <property type="molecule type" value="mRNA"/>
</dbReference>
<accession>A0A8K1YTM8</accession>
<dbReference type="SUPFAM" id="SSF47565">
    <property type="entry name" value="Insect pheromone/odorant-binding proteins"/>
    <property type="match status" value="1"/>
</dbReference>
<organism evidence="2">
    <name type="scientific">Cotesia flavipes</name>
    <name type="common">Parasitic wasp</name>
    <name type="synonym">Apanteles flavipes</name>
    <dbReference type="NCBI Taxonomy" id="89805"/>
    <lineage>
        <taxon>Eukaryota</taxon>
        <taxon>Metazoa</taxon>
        <taxon>Ecdysozoa</taxon>
        <taxon>Arthropoda</taxon>
        <taxon>Hexapoda</taxon>
        <taxon>Insecta</taxon>
        <taxon>Pterygota</taxon>
        <taxon>Neoptera</taxon>
        <taxon>Endopterygota</taxon>
        <taxon>Hymenoptera</taxon>
        <taxon>Apocrita</taxon>
        <taxon>Ichneumonoidea</taxon>
        <taxon>Braconidae</taxon>
        <taxon>Microgastrinae</taxon>
        <taxon>Cotesia</taxon>
    </lineage>
</organism>
<sequence>MKILYSTFLVGFLLAAVTSATSVSYTDLAIATFKKCKDLNDSSNVELQNQYYRSLTREEKDIVINYGLDEYLACFMKELHLFTLQDFRTYKDALEHCYDLIVLNSEIMDPDQEQLHGNICTFKALNTIKPDNSIDAEALKKYLAIFVVVTNEPIQTDDALVYFDNCVKEQGRSAEDTIAKFLQCIDRFRDSEA</sequence>
<keyword evidence="1" id="KW-0732">Signal</keyword>
<feature type="signal peptide" evidence="1">
    <location>
        <begin position="1"/>
        <end position="20"/>
    </location>
</feature>
<evidence type="ECO:0000313" key="2">
    <source>
        <dbReference type="EMBL" id="UEP64252.1"/>
    </source>
</evidence>
<feature type="chain" id="PRO_5035457046" evidence="1">
    <location>
        <begin position="21"/>
        <end position="193"/>
    </location>
</feature>
<protein>
    <submittedName>
        <fullName evidence="2">Uncharacterized protein</fullName>
    </submittedName>
</protein>
<dbReference type="Gene3D" id="1.10.238.20">
    <property type="entry name" value="Pheromone/general odorant binding protein domain"/>
    <property type="match status" value="1"/>
</dbReference>